<reference evidence="2" key="1">
    <citation type="journal article" date="2019" name="Int. J. Syst. Evol. Microbiol.">
        <title>The Global Catalogue of Microorganisms (GCM) 10K type strain sequencing project: providing services to taxonomists for standard genome sequencing and annotation.</title>
        <authorList>
            <consortium name="The Broad Institute Genomics Platform"/>
            <consortium name="The Broad Institute Genome Sequencing Center for Infectious Disease"/>
            <person name="Wu L."/>
            <person name="Ma J."/>
        </authorList>
    </citation>
    <scope>NUCLEOTIDE SEQUENCE [LARGE SCALE GENOMIC DNA]</scope>
    <source>
        <strain evidence="2">NBRC 112416</strain>
    </source>
</reference>
<accession>A0ABQ5W2X7</accession>
<comment type="caution">
    <text evidence="1">The sequence shown here is derived from an EMBL/GenBank/DDBJ whole genome shotgun (WGS) entry which is preliminary data.</text>
</comment>
<evidence type="ECO:0000313" key="1">
    <source>
        <dbReference type="EMBL" id="GLQ54201.1"/>
    </source>
</evidence>
<evidence type="ECO:0008006" key="3">
    <source>
        <dbReference type="Google" id="ProtNLM"/>
    </source>
</evidence>
<evidence type="ECO:0000313" key="2">
    <source>
        <dbReference type="Proteomes" id="UP001156691"/>
    </source>
</evidence>
<dbReference type="EMBL" id="BSNS01000007">
    <property type="protein sequence ID" value="GLQ54201.1"/>
    <property type="molecule type" value="Genomic_DNA"/>
</dbReference>
<keyword evidence="2" id="KW-1185">Reference proteome</keyword>
<organism evidence="1 2">
    <name type="scientific">Devosia nitrariae</name>
    <dbReference type="NCBI Taxonomy" id="2071872"/>
    <lineage>
        <taxon>Bacteria</taxon>
        <taxon>Pseudomonadati</taxon>
        <taxon>Pseudomonadota</taxon>
        <taxon>Alphaproteobacteria</taxon>
        <taxon>Hyphomicrobiales</taxon>
        <taxon>Devosiaceae</taxon>
        <taxon>Devosia</taxon>
    </lineage>
</organism>
<protein>
    <recommendedName>
        <fullName evidence="3">BrnT family toxin</fullName>
    </recommendedName>
</protein>
<proteinExistence type="predicted"/>
<dbReference type="Proteomes" id="UP001156691">
    <property type="component" value="Unassembled WGS sequence"/>
</dbReference>
<sequence>MPLGGRLYGRYVFIAFTIREIEGAKHIRPISARYMHRKEIERYEKG</sequence>
<name>A0ABQ5W2X7_9HYPH</name>
<gene>
    <name evidence="1" type="ORF">GCM10010862_14600</name>
</gene>